<accession>A0ABQ5P439</accession>
<evidence type="ECO:0000313" key="2">
    <source>
        <dbReference type="Proteomes" id="UP001291653"/>
    </source>
</evidence>
<protein>
    <submittedName>
        <fullName evidence="1">Uncharacterized protein</fullName>
    </submittedName>
</protein>
<comment type="caution">
    <text evidence="1">The sequence shown here is derived from an EMBL/GenBank/DDBJ whole genome shotgun (WGS) entry which is preliminary data.</text>
</comment>
<sequence>MSRPLTPGGGPATPERYVCGAVAALPLRLVSLALEITPGERGHPLDVATRLRCVLERHTDGPHSDLVREVGRSAGEVWTQWEDGGPPEYVCLLPDCPADNGEPGGANEACTLYEGHSGAHSYHCADAACPDAACPDAACADPACADDEDAPGTRTEPVPR</sequence>
<keyword evidence="2" id="KW-1185">Reference proteome</keyword>
<proteinExistence type="predicted"/>
<gene>
    <name evidence="1" type="ORF">SYYSPA8_23155</name>
</gene>
<name>A0ABQ5P439_9ACTN</name>
<dbReference type="RefSeq" id="WP_323449259.1">
    <property type="nucleotide sequence ID" value="NZ_BSBI01000010.1"/>
</dbReference>
<evidence type="ECO:0000313" key="1">
    <source>
        <dbReference type="EMBL" id="GLF97250.1"/>
    </source>
</evidence>
<dbReference type="Proteomes" id="UP001291653">
    <property type="component" value="Unassembled WGS sequence"/>
</dbReference>
<organism evidence="1 2">
    <name type="scientific">Streptomyces yaizuensis</name>
    <dbReference type="NCBI Taxonomy" id="2989713"/>
    <lineage>
        <taxon>Bacteria</taxon>
        <taxon>Bacillati</taxon>
        <taxon>Actinomycetota</taxon>
        <taxon>Actinomycetes</taxon>
        <taxon>Kitasatosporales</taxon>
        <taxon>Streptomycetaceae</taxon>
        <taxon>Streptomyces</taxon>
    </lineage>
</organism>
<reference evidence="1 2" key="1">
    <citation type="submission" date="2022-10" db="EMBL/GenBank/DDBJ databases">
        <title>Draft genome sequence of Streptomyces sp. YSPA8.</title>
        <authorList>
            <person name="Moriuchi R."/>
            <person name="Dohra H."/>
            <person name="Yamamura H."/>
            <person name="Kodani S."/>
        </authorList>
    </citation>
    <scope>NUCLEOTIDE SEQUENCE [LARGE SCALE GENOMIC DNA]</scope>
    <source>
        <strain evidence="1 2">YSPA8</strain>
    </source>
</reference>
<dbReference type="EMBL" id="BSBI01000010">
    <property type="protein sequence ID" value="GLF97250.1"/>
    <property type="molecule type" value="Genomic_DNA"/>
</dbReference>